<gene>
    <name evidence="1" type="ORF">AVDCRST_MAG30-198</name>
</gene>
<dbReference type="AlphaFoldDB" id="A0A6J4RFH0"/>
<proteinExistence type="predicted"/>
<reference evidence="1" key="1">
    <citation type="submission" date="2020-02" db="EMBL/GenBank/DDBJ databases">
        <authorList>
            <person name="Meier V. D."/>
        </authorList>
    </citation>
    <scope>NUCLEOTIDE SEQUENCE</scope>
    <source>
        <strain evidence="1">AVDCRST_MAG30</strain>
    </source>
</reference>
<sequence length="82" mass="9181">ERRERVRVRRARVLEAEARVLAGGRADLPCRVHDADPRPDLRGLVAARPRPAAVRDRRRVRAPRVGAVAEREVVGEQGAFLV</sequence>
<name>A0A6J4RFH0_9ACTN</name>
<feature type="non-terminal residue" evidence="1">
    <location>
        <position position="1"/>
    </location>
</feature>
<accession>A0A6J4RFH0</accession>
<organism evidence="1">
    <name type="scientific">uncultured Solirubrobacteraceae bacterium</name>
    <dbReference type="NCBI Taxonomy" id="1162706"/>
    <lineage>
        <taxon>Bacteria</taxon>
        <taxon>Bacillati</taxon>
        <taxon>Actinomycetota</taxon>
        <taxon>Thermoleophilia</taxon>
        <taxon>Solirubrobacterales</taxon>
        <taxon>Solirubrobacteraceae</taxon>
        <taxon>environmental samples</taxon>
    </lineage>
</organism>
<evidence type="ECO:0000313" key="1">
    <source>
        <dbReference type="EMBL" id="CAA9472323.1"/>
    </source>
</evidence>
<protein>
    <submittedName>
        <fullName evidence="1">Uncharacterized protein</fullName>
    </submittedName>
</protein>
<feature type="non-terminal residue" evidence="1">
    <location>
        <position position="82"/>
    </location>
</feature>
<dbReference type="EMBL" id="CADCVS010000037">
    <property type="protein sequence ID" value="CAA9472323.1"/>
    <property type="molecule type" value="Genomic_DNA"/>
</dbReference>